<gene>
    <name evidence="9" type="ORF">EDD29_7033</name>
</gene>
<feature type="transmembrane region" description="Helical" evidence="7">
    <location>
        <begin position="75"/>
        <end position="93"/>
    </location>
</feature>
<dbReference type="GO" id="GO:0022857">
    <property type="term" value="F:transmembrane transporter activity"/>
    <property type="evidence" value="ECO:0007669"/>
    <property type="project" value="InterPro"/>
</dbReference>
<evidence type="ECO:0000259" key="8">
    <source>
        <dbReference type="PROSITE" id="PS50850"/>
    </source>
</evidence>
<dbReference type="PROSITE" id="PS00216">
    <property type="entry name" value="SUGAR_TRANSPORT_1"/>
    <property type="match status" value="1"/>
</dbReference>
<evidence type="ECO:0000256" key="6">
    <source>
        <dbReference type="ARBA" id="ARBA00023136"/>
    </source>
</evidence>
<evidence type="ECO:0000256" key="3">
    <source>
        <dbReference type="ARBA" id="ARBA00022475"/>
    </source>
</evidence>
<protein>
    <submittedName>
        <fullName evidence="9">EmrB/QacA subfamily drug resistance transporter</fullName>
    </submittedName>
</protein>
<keyword evidence="4 7" id="KW-0812">Transmembrane</keyword>
<accession>A0A3N1D730</accession>
<feature type="transmembrane region" description="Helical" evidence="7">
    <location>
        <begin position="7"/>
        <end position="24"/>
    </location>
</feature>
<dbReference type="InterPro" id="IPR004638">
    <property type="entry name" value="EmrB-like"/>
</dbReference>
<keyword evidence="3" id="KW-1003">Cell membrane</keyword>
<comment type="subcellular location">
    <subcellularLocation>
        <location evidence="1">Cell membrane</location>
        <topology evidence="1">Multi-pass membrane protein</topology>
    </subcellularLocation>
</comment>
<reference evidence="9 10" key="1">
    <citation type="submission" date="2018-11" db="EMBL/GenBank/DDBJ databases">
        <title>Sequencing the genomes of 1000 actinobacteria strains.</title>
        <authorList>
            <person name="Klenk H.-P."/>
        </authorList>
    </citation>
    <scope>NUCLEOTIDE SEQUENCE [LARGE SCALE GENOMIC DNA]</scope>
    <source>
        <strain evidence="9 10">DSM 44254</strain>
    </source>
</reference>
<feature type="transmembrane region" description="Helical" evidence="7">
    <location>
        <begin position="135"/>
        <end position="156"/>
    </location>
</feature>
<dbReference type="NCBIfam" id="TIGR00711">
    <property type="entry name" value="efflux_EmrB"/>
    <property type="match status" value="1"/>
</dbReference>
<dbReference type="InterPro" id="IPR036259">
    <property type="entry name" value="MFS_trans_sf"/>
</dbReference>
<feature type="domain" description="Major facilitator superfamily (MFS) profile" evidence="8">
    <location>
        <begin position="9"/>
        <end position="457"/>
    </location>
</feature>
<dbReference type="RefSeq" id="WP_123668456.1">
    <property type="nucleotide sequence ID" value="NZ_RJKE01000001.1"/>
</dbReference>
<dbReference type="PANTHER" id="PTHR42718">
    <property type="entry name" value="MAJOR FACILITATOR SUPERFAMILY MULTIDRUG TRANSPORTER MFSC"/>
    <property type="match status" value="1"/>
</dbReference>
<dbReference type="EMBL" id="RJKE01000001">
    <property type="protein sequence ID" value="ROO89343.1"/>
    <property type="molecule type" value="Genomic_DNA"/>
</dbReference>
<evidence type="ECO:0000256" key="7">
    <source>
        <dbReference type="SAM" id="Phobius"/>
    </source>
</evidence>
<feature type="transmembrane region" description="Helical" evidence="7">
    <location>
        <begin position="299"/>
        <end position="316"/>
    </location>
</feature>
<dbReference type="Proteomes" id="UP000272400">
    <property type="component" value="Unassembled WGS sequence"/>
</dbReference>
<evidence type="ECO:0000256" key="5">
    <source>
        <dbReference type="ARBA" id="ARBA00022989"/>
    </source>
</evidence>
<comment type="caution">
    <text evidence="9">The sequence shown here is derived from an EMBL/GenBank/DDBJ whole genome shotgun (WGS) entry which is preliminary data.</text>
</comment>
<feature type="transmembrane region" description="Helical" evidence="7">
    <location>
        <begin position="196"/>
        <end position="214"/>
    </location>
</feature>
<dbReference type="CDD" id="cd17321">
    <property type="entry name" value="MFS_MMR_MDR_like"/>
    <property type="match status" value="1"/>
</dbReference>
<dbReference type="InterPro" id="IPR011701">
    <property type="entry name" value="MFS"/>
</dbReference>
<feature type="transmembrane region" description="Helical" evidence="7">
    <location>
        <begin position="328"/>
        <end position="347"/>
    </location>
</feature>
<evidence type="ECO:0000313" key="10">
    <source>
        <dbReference type="Proteomes" id="UP000272400"/>
    </source>
</evidence>
<feature type="transmembrane region" description="Helical" evidence="7">
    <location>
        <begin position="44"/>
        <end position="63"/>
    </location>
</feature>
<evidence type="ECO:0000256" key="2">
    <source>
        <dbReference type="ARBA" id="ARBA00022448"/>
    </source>
</evidence>
<dbReference type="GO" id="GO:0005886">
    <property type="term" value="C:plasma membrane"/>
    <property type="evidence" value="ECO:0007669"/>
    <property type="project" value="UniProtKB-SubCell"/>
</dbReference>
<feature type="transmembrane region" description="Helical" evidence="7">
    <location>
        <begin position="220"/>
        <end position="243"/>
    </location>
</feature>
<evidence type="ECO:0000313" key="9">
    <source>
        <dbReference type="EMBL" id="ROO89343.1"/>
    </source>
</evidence>
<feature type="transmembrane region" description="Helical" evidence="7">
    <location>
        <begin position="433"/>
        <end position="453"/>
    </location>
</feature>
<keyword evidence="5 7" id="KW-1133">Transmembrane helix</keyword>
<dbReference type="AlphaFoldDB" id="A0A3N1D730"/>
<feature type="transmembrane region" description="Helical" evidence="7">
    <location>
        <begin position="162"/>
        <end position="184"/>
    </location>
</feature>
<dbReference type="InterPro" id="IPR020846">
    <property type="entry name" value="MFS_dom"/>
</dbReference>
<feature type="transmembrane region" description="Helical" evidence="7">
    <location>
        <begin position="105"/>
        <end position="123"/>
    </location>
</feature>
<keyword evidence="2" id="KW-0813">Transport</keyword>
<evidence type="ECO:0000256" key="1">
    <source>
        <dbReference type="ARBA" id="ARBA00004651"/>
    </source>
</evidence>
<keyword evidence="10" id="KW-1185">Reference proteome</keyword>
<dbReference type="OrthoDB" id="3218494at2"/>
<keyword evidence="6 7" id="KW-0472">Membrane</keyword>
<dbReference type="PANTHER" id="PTHR42718:SF46">
    <property type="entry name" value="BLR6921 PROTEIN"/>
    <property type="match status" value="1"/>
</dbReference>
<feature type="transmembrane region" description="Helical" evidence="7">
    <location>
        <begin position="264"/>
        <end position="287"/>
    </location>
</feature>
<dbReference type="Pfam" id="PF07690">
    <property type="entry name" value="MFS_1"/>
    <property type="match status" value="1"/>
</dbReference>
<dbReference type="PRINTS" id="PR01036">
    <property type="entry name" value="TCRTETB"/>
</dbReference>
<evidence type="ECO:0000256" key="4">
    <source>
        <dbReference type="ARBA" id="ARBA00022692"/>
    </source>
</evidence>
<name>A0A3N1D730_9ACTN</name>
<dbReference type="PROSITE" id="PS50850">
    <property type="entry name" value="MFS"/>
    <property type="match status" value="1"/>
</dbReference>
<dbReference type="Gene3D" id="1.20.1720.10">
    <property type="entry name" value="Multidrug resistance protein D"/>
    <property type="match status" value="1"/>
</dbReference>
<organism evidence="9 10">
    <name type="scientific">Actinocorallia herbida</name>
    <dbReference type="NCBI Taxonomy" id="58109"/>
    <lineage>
        <taxon>Bacteria</taxon>
        <taxon>Bacillati</taxon>
        <taxon>Actinomycetota</taxon>
        <taxon>Actinomycetes</taxon>
        <taxon>Streptosporangiales</taxon>
        <taxon>Thermomonosporaceae</taxon>
        <taxon>Actinocorallia</taxon>
    </lineage>
</organism>
<dbReference type="Gene3D" id="1.20.1250.20">
    <property type="entry name" value="MFS general substrate transporter like domains"/>
    <property type="match status" value="1"/>
</dbReference>
<sequence>MRTERRWWALVALGLGTFMTYLDNNIVNVALPTVQRELGLSMSGLEWIVSGYILVFAGLTLVGGRLADVYGRRRIFLAGIAVFTVASAAAGLAQNVQVLVGARAVQGVGAALLAPAALALLPATFTDKRERATAIGLWGAIGALAMALGPVTGGWITENTDWGWIYLINVPVGAVTMALALWALGTVPGSRRRLDLPGLAASAAALFPLTYALIEGEGRGWSSPLILGAFAVALAGAVAFVLVERAAAEPMVDLALLRGRVFGGGLLTMGIWAFAIFGIYFYTALWLQNVLGFGPLKSGLVFVPMALVLVVASATSPRLAARIGTHRLVAGGLALMGVAVLGLARIGADGTVADLMPWLLLYGVGGGALSPLTNAIVGTMPAGREGIASSVLNVSREVFGLLGVTVLGAIVSARTAAHAALGPTAAFLDGYRLALIIAGIVIALGVPLSLRALRPDRTPARPDLDLVA</sequence>
<dbReference type="SUPFAM" id="SSF103473">
    <property type="entry name" value="MFS general substrate transporter"/>
    <property type="match status" value="2"/>
</dbReference>
<feature type="transmembrane region" description="Helical" evidence="7">
    <location>
        <begin position="398"/>
        <end position="421"/>
    </location>
</feature>
<proteinExistence type="predicted"/>
<dbReference type="InterPro" id="IPR005829">
    <property type="entry name" value="Sugar_transporter_CS"/>
</dbReference>
<feature type="transmembrane region" description="Helical" evidence="7">
    <location>
        <begin position="359"/>
        <end position="377"/>
    </location>
</feature>